<organism evidence="1 2">
    <name type="scientific">Gossypium australe</name>
    <dbReference type="NCBI Taxonomy" id="47621"/>
    <lineage>
        <taxon>Eukaryota</taxon>
        <taxon>Viridiplantae</taxon>
        <taxon>Streptophyta</taxon>
        <taxon>Embryophyta</taxon>
        <taxon>Tracheophyta</taxon>
        <taxon>Spermatophyta</taxon>
        <taxon>Magnoliopsida</taxon>
        <taxon>eudicotyledons</taxon>
        <taxon>Gunneridae</taxon>
        <taxon>Pentapetalae</taxon>
        <taxon>rosids</taxon>
        <taxon>malvids</taxon>
        <taxon>Malvales</taxon>
        <taxon>Malvaceae</taxon>
        <taxon>Malvoideae</taxon>
        <taxon>Gossypium</taxon>
    </lineage>
</organism>
<dbReference type="OrthoDB" id="191139at2759"/>
<gene>
    <name evidence="1" type="ORF">EPI10_013472</name>
</gene>
<evidence type="ECO:0000313" key="2">
    <source>
        <dbReference type="Proteomes" id="UP000325315"/>
    </source>
</evidence>
<dbReference type="Proteomes" id="UP000325315">
    <property type="component" value="Unassembled WGS sequence"/>
</dbReference>
<name>A0A5B6UQ57_9ROSI</name>
<proteinExistence type="predicted"/>
<comment type="caution">
    <text evidence="1">The sequence shown here is derived from an EMBL/GenBank/DDBJ whole genome shotgun (WGS) entry which is preliminary data.</text>
</comment>
<sequence>MVYVILSEFSCGLEGRSVIHCVKARDLPRIVQAAYHLIPYFIFSAQEGKYSPISSREGLVKFSPYRYKPLLLATSSIHEINTNCLSNSGLYECVLDGRGLACFRFRFSLVRLVSSIGIICHLYKGDILSFWLHKLFIETTNSLFQMQHCRSPCF</sequence>
<reference evidence="2" key="1">
    <citation type="journal article" date="2019" name="Plant Biotechnol. J.">
        <title>Genome sequencing of the Australian wild diploid species Gossypium australe highlights disease resistance and delayed gland morphogenesis.</title>
        <authorList>
            <person name="Cai Y."/>
            <person name="Cai X."/>
            <person name="Wang Q."/>
            <person name="Wang P."/>
            <person name="Zhang Y."/>
            <person name="Cai C."/>
            <person name="Xu Y."/>
            <person name="Wang K."/>
            <person name="Zhou Z."/>
            <person name="Wang C."/>
            <person name="Geng S."/>
            <person name="Li B."/>
            <person name="Dong Q."/>
            <person name="Hou Y."/>
            <person name="Wang H."/>
            <person name="Ai P."/>
            <person name="Liu Z."/>
            <person name="Yi F."/>
            <person name="Sun M."/>
            <person name="An G."/>
            <person name="Cheng J."/>
            <person name="Zhang Y."/>
            <person name="Shi Q."/>
            <person name="Xie Y."/>
            <person name="Shi X."/>
            <person name="Chang Y."/>
            <person name="Huang F."/>
            <person name="Chen Y."/>
            <person name="Hong S."/>
            <person name="Mi L."/>
            <person name="Sun Q."/>
            <person name="Zhang L."/>
            <person name="Zhou B."/>
            <person name="Peng R."/>
            <person name="Zhang X."/>
            <person name="Liu F."/>
        </authorList>
    </citation>
    <scope>NUCLEOTIDE SEQUENCE [LARGE SCALE GENOMIC DNA]</scope>
    <source>
        <strain evidence="2">cv. PA1801</strain>
    </source>
</reference>
<evidence type="ECO:0000313" key="1">
    <source>
        <dbReference type="EMBL" id="KAA3458926.1"/>
    </source>
</evidence>
<accession>A0A5B6UQ57</accession>
<dbReference type="EMBL" id="SMMG02000010">
    <property type="protein sequence ID" value="KAA3458926.1"/>
    <property type="molecule type" value="Genomic_DNA"/>
</dbReference>
<dbReference type="AlphaFoldDB" id="A0A5B6UQ57"/>
<protein>
    <submittedName>
        <fullName evidence="1">Retinol dehydrogenase 12-like</fullName>
    </submittedName>
</protein>
<keyword evidence="2" id="KW-1185">Reference proteome</keyword>